<dbReference type="Pfam" id="PF00271">
    <property type="entry name" value="Helicase_C"/>
    <property type="match status" value="1"/>
</dbReference>
<dbReference type="InterPro" id="IPR011545">
    <property type="entry name" value="DEAD/DEAH_box_helicase_dom"/>
</dbReference>
<reference evidence="12" key="1">
    <citation type="submission" date="2020-10" db="EMBL/GenBank/DDBJ databases">
        <authorList>
            <person name="Gilroy R."/>
        </authorList>
    </citation>
    <scope>NUCLEOTIDE SEQUENCE</scope>
    <source>
        <strain evidence="12">17213</strain>
    </source>
</reference>
<dbReference type="SMART" id="SM00490">
    <property type="entry name" value="HELICc"/>
    <property type="match status" value="1"/>
</dbReference>
<evidence type="ECO:0000259" key="10">
    <source>
        <dbReference type="PROSITE" id="PS51194"/>
    </source>
</evidence>
<name>A0A9D9DB76_9GAMM</name>
<dbReference type="PANTHER" id="PTHR47959">
    <property type="entry name" value="ATP-DEPENDENT RNA HELICASE RHLE-RELATED"/>
    <property type="match status" value="1"/>
</dbReference>
<protein>
    <submittedName>
        <fullName evidence="12">DEAD/DEAH box helicase</fullName>
    </submittedName>
</protein>
<dbReference type="GO" id="GO:0003676">
    <property type="term" value="F:nucleic acid binding"/>
    <property type="evidence" value="ECO:0007669"/>
    <property type="project" value="InterPro"/>
</dbReference>
<evidence type="ECO:0000259" key="11">
    <source>
        <dbReference type="PROSITE" id="PS51195"/>
    </source>
</evidence>
<feature type="compositionally biased region" description="Acidic residues" evidence="8">
    <location>
        <begin position="158"/>
        <end position="167"/>
    </location>
</feature>
<dbReference type="InterPro" id="IPR044742">
    <property type="entry name" value="DEAD/DEAH_RhlB"/>
</dbReference>
<feature type="compositionally biased region" description="Acidic residues" evidence="8">
    <location>
        <begin position="184"/>
        <end position="194"/>
    </location>
</feature>
<keyword evidence="3 7" id="KW-0347">Helicase</keyword>
<feature type="domain" description="Helicase C-terminal" evidence="10">
    <location>
        <begin position="348"/>
        <end position="501"/>
    </location>
</feature>
<dbReference type="PANTHER" id="PTHR47959:SF3">
    <property type="entry name" value="ATP-DEPENDENT RNA HELICASE SRMB"/>
    <property type="match status" value="1"/>
</dbReference>
<gene>
    <name evidence="12" type="ORF">IAB19_04895</name>
</gene>
<dbReference type="CDD" id="cd00268">
    <property type="entry name" value="DEADc"/>
    <property type="match status" value="1"/>
</dbReference>
<dbReference type="PROSITE" id="PS51195">
    <property type="entry name" value="Q_MOTIF"/>
    <property type="match status" value="1"/>
</dbReference>
<comment type="similarity">
    <text evidence="5 7">Belongs to the DEAD box helicase family.</text>
</comment>
<feature type="region of interest" description="Disordered" evidence="8">
    <location>
        <begin position="502"/>
        <end position="582"/>
    </location>
</feature>
<evidence type="ECO:0000256" key="2">
    <source>
        <dbReference type="ARBA" id="ARBA00022801"/>
    </source>
</evidence>
<dbReference type="InterPro" id="IPR014014">
    <property type="entry name" value="RNA_helicase_DEAD_Q_motif"/>
</dbReference>
<dbReference type="SUPFAM" id="SSF52540">
    <property type="entry name" value="P-loop containing nucleoside triphosphate hydrolases"/>
    <property type="match status" value="1"/>
</dbReference>
<evidence type="ECO:0000313" key="13">
    <source>
        <dbReference type="Proteomes" id="UP000823631"/>
    </source>
</evidence>
<evidence type="ECO:0000259" key="9">
    <source>
        <dbReference type="PROSITE" id="PS51192"/>
    </source>
</evidence>
<keyword evidence="4 7" id="KW-0067">ATP-binding</keyword>
<sequence>MKFSDLALPLDVQAAVKAQGYVKPTPIQTLVIPPALEGSDILGGAPTGTGKTAAFLLPVLARLNMKPKAPGVRALILEPTRELAQQVCADANKLCQALLKADAAGIGKYEDYSLEEEGADADADEEDFDDPYFDEHRESDPDELEAQAAEVSDHEAEAEGGEDEFEAELQQALKAADSSGRGGDEDDEDDEDDIPAIPEVDAKTFAEFMQGMEHFKAYTVIGGEGRDVQQAAVGMIAVATPGRLNEFIDKGIFDTSKVELLVIDEADRMLDMGFRDDVAAIVRATSRRYQTMLFSATLEGAGVREFAEQVLNDPFEVHLGSGQSENEKLPELLSSRAYYAANAQQKYNILAHLLRTASGKAIVFVRTKDRVNALCSFLRRNGVNAASLEGDMNITERKAALRRFKDNEVRMLVATDVAARGLDVPDVEQVYNFDLPGKADIYVHRAGRTARAGSKGTVISLVERSELNLLARIENYTGREIERRQIKNVCAAFPVEKTLPTKRESRASIGGKGGFDKRRADEKDDKKKVKERWRDKKNKGKPDFAAKRAKKAARLKASEAKAQKAQAAKAAKSAVAAKEQGA</sequence>
<dbReference type="InterPro" id="IPR027417">
    <property type="entry name" value="P-loop_NTPase"/>
</dbReference>
<evidence type="ECO:0000313" key="12">
    <source>
        <dbReference type="EMBL" id="MBO8415697.1"/>
    </source>
</evidence>
<proteinExistence type="inferred from homology"/>
<feature type="domain" description="DEAD-box RNA helicase Q" evidence="11">
    <location>
        <begin position="1"/>
        <end position="29"/>
    </location>
</feature>
<organism evidence="12 13">
    <name type="scientific">Candidatus Avisuccinivibrio stercorigallinarum</name>
    <dbReference type="NCBI Taxonomy" id="2840704"/>
    <lineage>
        <taxon>Bacteria</taxon>
        <taxon>Pseudomonadati</taxon>
        <taxon>Pseudomonadota</taxon>
        <taxon>Gammaproteobacteria</taxon>
        <taxon>Aeromonadales</taxon>
        <taxon>Succinivibrionaceae</taxon>
        <taxon>Succinivibrionaceae incertae sedis</taxon>
        <taxon>Candidatus Avisuccinivibrio</taxon>
    </lineage>
</organism>
<dbReference type="GO" id="GO:0003724">
    <property type="term" value="F:RNA helicase activity"/>
    <property type="evidence" value="ECO:0007669"/>
    <property type="project" value="InterPro"/>
</dbReference>
<dbReference type="PROSITE" id="PS51192">
    <property type="entry name" value="HELICASE_ATP_BIND_1"/>
    <property type="match status" value="1"/>
</dbReference>
<feature type="short sequence motif" description="Q motif" evidence="6">
    <location>
        <begin position="1"/>
        <end position="29"/>
    </location>
</feature>
<feature type="compositionally biased region" description="Acidic residues" evidence="8">
    <location>
        <begin position="115"/>
        <end position="132"/>
    </location>
</feature>
<evidence type="ECO:0000256" key="6">
    <source>
        <dbReference type="PROSITE-ProRule" id="PRU00552"/>
    </source>
</evidence>
<dbReference type="InterPro" id="IPR050079">
    <property type="entry name" value="DEAD_box_RNA_helicase"/>
</dbReference>
<dbReference type="Proteomes" id="UP000823631">
    <property type="component" value="Unassembled WGS sequence"/>
</dbReference>
<feature type="compositionally biased region" description="Low complexity" evidence="8">
    <location>
        <begin position="563"/>
        <end position="582"/>
    </location>
</feature>
<dbReference type="PROSITE" id="PS00039">
    <property type="entry name" value="DEAD_ATP_HELICASE"/>
    <property type="match status" value="1"/>
</dbReference>
<dbReference type="GO" id="GO:0005829">
    <property type="term" value="C:cytosol"/>
    <property type="evidence" value="ECO:0007669"/>
    <property type="project" value="TreeGrafter"/>
</dbReference>
<dbReference type="GO" id="GO:0016787">
    <property type="term" value="F:hydrolase activity"/>
    <property type="evidence" value="ECO:0007669"/>
    <property type="project" value="UniProtKB-KW"/>
</dbReference>
<dbReference type="InterPro" id="IPR014001">
    <property type="entry name" value="Helicase_ATP-bd"/>
</dbReference>
<evidence type="ECO:0000256" key="8">
    <source>
        <dbReference type="SAM" id="MobiDB-lite"/>
    </source>
</evidence>
<dbReference type="SMART" id="SM00487">
    <property type="entry name" value="DEXDc"/>
    <property type="match status" value="1"/>
</dbReference>
<evidence type="ECO:0000256" key="3">
    <source>
        <dbReference type="ARBA" id="ARBA00022806"/>
    </source>
</evidence>
<comment type="caution">
    <text evidence="12">The sequence shown here is derived from an EMBL/GenBank/DDBJ whole genome shotgun (WGS) entry which is preliminary data.</text>
</comment>
<evidence type="ECO:0000256" key="5">
    <source>
        <dbReference type="ARBA" id="ARBA00038437"/>
    </source>
</evidence>
<feature type="region of interest" description="Disordered" evidence="8">
    <location>
        <begin position="115"/>
        <end position="195"/>
    </location>
</feature>
<feature type="domain" description="Helicase ATP-binding" evidence="9">
    <location>
        <begin position="32"/>
        <end position="316"/>
    </location>
</feature>
<dbReference type="CDD" id="cd18787">
    <property type="entry name" value="SF2_C_DEAD"/>
    <property type="match status" value="1"/>
</dbReference>
<feature type="compositionally biased region" description="Basic and acidic residues" evidence="8">
    <location>
        <begin position="514"/>
        <end position="546"/>
    </location>
</feature>
<dbReference type="InterPro" id="IPR001650">
    <property type="entry name" value="Helicase_C-like"/>
</dbReference>
<evidence type="ECO:0000256" key="7">
    <source>
        <dbReference type="RuleBase" id="RU000492"/>
    </source>
</evidence>
<keyword evidence="2 7" id="KW-0378">Hydrolase</keyword>
<dbReference type="GO" id="GO:0005524">
    <property type="term" value="F:ATP binding"/>
    <property type="evidence" value="ECO:0007669"/>
    <property type="project" value="UniProtKB-KW"/>
</dbReference>
<dbReference type="PROSITE" id="PS51194">
    <property type="entry name" value="HELICASE_CTER"/>
    <property type="match status" value="1"/>
</dbReference>
<keyword evidence="1 7" id="KW-0547">Nucleotide-binding</keyword>
<evidence type="ECO:0000256" key="4">
    <source>
        <dbReference type="ARBA" id="ARBA00022840"/>
    </source>
</evidence>
<accession>A0A9D9DB76</accession>
<dbReference type="Pfam" id="PF00270">
    <property type="entry name" value="DEAD"/>
    <property type="match status" value="2"/>
</dbReference>
<dbReference type="InterPro" id="IPR000629">
    <property type="entry name" value="RNA-helicase_DEAD-box_CS"/>
</dbReference>
<dbReference type="AlphaFoldDB" id="A0A9D9DB76"/>
<dbReference type="EMBL" id="JADINH010000105">
    <property type="protein sequence ID" value="MBO8415697.1"/>
    <property type="molecule type" value="Genomic_DNA"/>
</dbReference>
<reference evidence="12" key="2">
    <citation type="journal article" date="2021" name="PeerJ">
        <title>Extensive microbial diversity within the chicken gut microbiome revealed by metagenomics and culture.</title>
        <authorList>
            <person name="Gilroy R."/>
            <person name="Ravi A."/>
            <person name="Getino M."/>
            <person name="Pursley I."/>
            <person name="Horton D.L."/>
            <person name="Alikhan N.F."/>
            <person name="Baker D."/>
            <person name="Gharbi K."/>
            <person name="Hall N."/>
            <person name="Watson M."/>
            <person name="Adriaenssens E.M."/>
            <person name="Foster-Nyarko E."/>
            <person name="Jarju S."/>
            <person name="Secka A."/>
            <person name="Antonio M."/>
            <person name="Oren A."/>
            <person name="Chaudhuri R.R."/>
            <person name="La Ragione R."/>
            <person name="Hildebrand F."/>
            <person name="Pallen M.J."/>
        </authorList>
    </citation>
    <scope>NUCLEOTIDE SEQUENCE</scope>
    <source>
        <strain evidence="12">17213</strain>
    </source>
</reference>
<dbReference type="Gene3D" id="3.40.50.300">
    <property type="entry name" value="P-loop containing nucleotide triphosphate hydrolases"/>
    <property type="match status" value="3"/>
</dbReference>
<evidence type="ECO:0000256" key="1">
    <source>
        <dbReference type="ARBA" id="ARBA00022741"/>
    </source>
</evidence>